<evidence type="ECO:0000259" key="5">
    <source>
        <dbReference type="PROSITE" id="PS51203"/>
    </source>
</evidence>
<evidence type="ECO:0008006" key="9">
    <source>
        <dbReference type="Google" id="ProtNLM"/>
    </source>
</evidence>
<dbReference type="Gene3D" id="4.10.1130.20">
    <property type="match status" value="2"/>
</dbReference>
<dbReference type="Pfam" id="PF04968">
    <property type="entry name" value="CHORD"/>
    <property type="match status" value="2"/>
</dbReference>
<reference evidence="7 8" key="1">
    <citation type="submission" date="2023-03" db="EMBL/GenBank/DDBJ databases">
        <title>Mating type loci evolution in Malassezia.</title>
        <authorList>
            <person name="Coelho M.A."/>
        </authorList>
    </citation>
    <scope>NUCLEOTIDE SEQUENCE [LARGE SCALE GENOMIC DNA]</scope>
    <source>
        <strain evidence="7 8">CBS 13387</strain>
    </source>
</reference>
<keyword evidence="3" id="KW-0862">Zinc</keyword>
<keyword evidence="1" id="KW-0479">Metal-binding</keyword>
<evidence type="ECO:0000256" key="1">
    <source>
        <dbReference type="ARBA" id="ARBA00022723"/>
    </source>
</evidence>
<name>A0AAJ6CN45_9BASI</name>
<sequence length="331" mass="36645">MVLCKRRGCGTEFDATGGSKGPCTYHPGAPVFHEGLKSWSCCKETNKPVLEFEQFMKLPGCATAESHTDEAQPLPAPQKPAVSNEEERLSTTLNAVQLNKPAPIPPPTQGPPPPAPEPRDPDSLVHVPAGTACRRSGCNYVQKEALDTRDKTQEACRYHKGVPIFHEGSKGYTCCKRRVLHFDDFLQIEPCTQAEHGHLFEAPKPADNDRVECRMDHYETPGDVRVTVYAKGVEQSNSVIEIRENEVRMHLLTQVVLSLALGATPSIPHTRRFERTLQLYAPVNPSASTYTLGKMKLDLVLAKQAEGESWPTLERGERVFGYGLTFGRRTA</sequence>
<dbReference type="PANTHER" id="PTHR46983">
    <property type="entry name" value="CYSTEINE AND HISTIDINE-RICH DOMAIN-CONTAINING PROTEIN 1"/>
    <property type="match status" value="1"/>
</dbReference>
<dbReference type="PROSITE" id="PS51401">
    <property type="entry name" value="CHORD"/>
    <property type="match status" value="2"/>
</dbReference>
<evidence type="ECO:0000256" key="4">
    <source>
        <dbReference type="SAM" id="MobiDB-lite"/>
    </source>
</evidence>
<evidence type="ECO:0000259" key="6">
    <source>
        <dbReference type="PROSITE" id="PS51401"/>
    </source>
</evidence>
<dbReference type="SUPFAM" id="SSF49764">
    <property type="entry name" value="HSP20-like chaperones"/>
    <property type="match status" value="1"/>
</dbReference>
<dbReference type="CDD" id="cd06466">
    <property type="entry name" value="p23_CS_SGT1_like"/>
    <property type="match status" value="1"/>
</dbReference>
<protein>
    <recommendedName>
        <fullName evidence="9">Cysteine and histidine-rich domain-containing protein 1</fullName>
    </recommendedName>
</protein>
<organism evidence="7 8">
    <name type="scientific">Malassezia arunalokei</name>
    <dbReference type="NCBI Taxonomy" id="1514897"/>
    <lineage>
        <taxon>Eukaryota</taxon>
        <taxon>Fungi</taxon>
        <taxon>Dikarya</taxon>
        <taxon>Basidiomycota</taxon>
        <taxon>Ustilaginomycotina</taxon>
        <taxon>Malasseziomycetes</taxon>
        <taxon>Malasseziales</taxon>
        <taxon>Malasseziaceae</taxon>
        <taxon>Malassezia</taxon>
    </lineage>
</organism>
<dbReference type="EMBL" id="CP119919">
    <property type="protein sequence ID" value="WFD16343.1"/>
    <property type="molecule type" value="Genomic_DNA"/>
</dbReference>
<accession>A0AAJ6CN45</accession>
<dbReference type="Proteomes" id="UP001217582">
    <property type="component" value="Chromosome 4"/>
</dbReference>
<dbReference type="InterPro" id="IPR008978">
    <property type="entry name" value="HSP20-like_chaperone"/>
</dbReference>
<dbReference type="AlphaFoldDB" id="A0AAJ6CN45"/>
<gene>
    <name evidence="7" type="ORF">MARU1_002377</name>
</gene>
<feature type="domain" description="CS" evidence="5">
    <location>
        <begin position="210"/>
        <end position="314"/>
    </location>
</feature>
<feature type="region of interest" description="Disordered" evidence="4">
    <location>
        <begin position="63"/>
        <end position="128"/>
    </location>
</feature>
<feature type="compositionally biased region" description="Pro residues" evidence="4">
    <location>
        <begin position="102"/>
        <end position="116"/>
    </location>
</feature>
<feature type="domain" description="CHORD" evidence="6">
    <location>
        <begin position="133"/>
        <end position="196"/>
    </location>
</feature>
<dbReference type="GO" id="GO:0046872">
    <property type="term" value="F:metal ion binding"/>
    <property type="evidence" value="ECO:0007669"/>
    <property type="project" value="UniProtKB-KW"/>
</dbReference>
<dbReference type="InterPro" id="IPR007051">
    <property type="entry name" value="CHORD_dom"/>
</dbReference>
<keyword evidence="2" id="KW-0677">Repeat</keyword>
<dbReference type="InterPro" id="IPR039790">
    <property type="entry name" value="CHRD1"/>
</dbReference>
<feature type="domain" description="CHORD" evidence="6">
    <location>
        <begin position="4"/>
        <end position="67"/>
    </location>
</feature>
<dbReference type="PANTHER" id="PTHR46983:SF3">
    <property type="entry name" value="CHPADIPLOID STATE MAINTENANCE PROTEIN CHPA"/>
    <property type="match status" value="1"/>
</dbReference>
<proteinExistence type="predicted"/>
<dbReference type="Pfam" id="PF04969">
    <property type="entry name" value="CS"/>
    <property type="match status" value="1"/>
</dbReference>
<dbReference type="Gene3D" id="2.60.40.790">
    <property type="match status" value="1"/>
</dbReference>
<keyword evidence="8" id="KW-1185">Reference proteome</keyword>
<evidence type="ECO:0000256" key="2">
    <source>
        <dbReference type="ARBA" id="ARBA00022737"/>
    </source>
</evidence>
<evidence type="ECO:0000313" key="7">
    <source>
        <dbReference type="EMBL" id="WFD16343.1"/>
    </source>
</evidence>
<dbReference type="PROSITE" id="PS51203">
    <property type="entry name" value="CS"/>
    <property type="match status" value="1"/>
</dbReference>
<evidence type="ECO:0000256" key="3">
    <source>
        <dbReference type="ARBA" id="ARBA00022833"/>
    </source>
</evidence>
<dbReference type="InterPro" id="IPR007052">
    <property type="entry name" value="CS_dom"/>
</dbReference>
<evidence type="ECO:0000313" key="8">
    <source>
        <dbReference type="Proteomes" id="UP001217582"/>
    </source>
</evidence>